<dbReference type="RefSeq" id="WP_184534720.1">
    <property type="nucleotide sequence ID" value="NZ_JACHJW010000001.1"/>
</dbReference>
<dbReference type="PANTHER" id="PTHR46797">
    <property type="entry name" value="HTH-TYPE TRANSCRIPTIONAL REGULATOR"/>
    <property type="match status" value="1"/>
</dbReference>
<feature type="compositionally biased region" description="Basic and acidic residues" evidence="2">
    <location>
        <begin position="1"/>
        <end position="13"/>
    </location>
</feature>
<dbReference type="Gene3D" id="1.10.260.40">
    <property type="entry name" value="lambda repressor-like DNA-binding domains"/>
    <property type="match status" value="1"/>
</dbReference>
<dbReference type="SUPFAM" id="SSF51182">
    <property type="entry name" value="RmlC-like cupins"/>
    <property type="match status" value="1"/>
</dbReference>
<dbReference type="CDD" id="cd02209">
    <property type="entry name" value="cupin_XRE_C"/>
    <property type="match status" value="1"/>
</dbReference>
<feature type="region of interest" description="Disordered" evidence="2">
    <location>
        <begin position="1"/>
        <end position="27"/>
    </location>
</feature>
<dbReference type="Gene3D" id="2.60.120.10">
    <property type="entry name" value="Jelly Rolls"/>
    <property type="match status" value="1"/>
</dbReference>
<dbReference type="GO" id="GO:0003677">
    <property type="term" value="F:DNA binding"/>
    <property type="evidence" value="ECO:0007669"/>
    <property type="project" value="UniProtKB-KW"/>
</dbReference>
<dbReference type="SUPFAM" id="SSF47413">
    <property type="entry name" value="lambda repressor-like DNA-binding domains"/>
    <property type="match status" value="1"/>
</dbReference>
<accession>A0A7W7SPN9</accession>
<reference evidence="4 5" key="1">
    <citation type="submission" date="2020-08" db="EMBL/GenBank/DDBJ databases">
        <title>Sequencing the genomes of 1000 actinobacteria strains.</title>
        <authorList>
            <person name="Klenk H.-P."/>
        </authorList>
    </citation>
    <scope>NUCLEOTIDE SEQUENCE [LARGE SCALE GENOMIC DNA]</scope>
    <source>
        <strain evidence="4 5">DSM 45886</strain>
    </source>
</reference>
<sequence>MDSGAPDHHRAVPVDRTGLPRRPALDTGAGEVGVRLRRLRQERGISLSELARRAGVGKATLSGLENSTRNPTLETLQAVTAELGVPLAAVLAQPPEGEPAVLRGAAVEATLLEIFDDSTVTTELYRMRVPPGPMQTSPAHQAGVTEHITVFAGVLQAGPVAAPLLAGPGEHIHWQSDVPHIYRAYGDEEVVASLLIRYPRG</sequence>
<dbReference type="EMBL" id="JACHJW010000001">
    <property type="protein sequence ID" value="MBB4958659.1"/>
    <property type="molecule type" value="Genomic_DNA"/>
</dbReference>
<name>A0A7W7SPN9_9ACTN</name>
<dbReference type="InterPro" id="IPR050807">
    <property type="entry name" value="TransReg_Diox_bact_type"/>
</dbReference>
<evidence type="ECO:0000313" key="5">
    <source>
        <dbReference type="Proteomes" id="UP000578819"/>
    </source>
</evidence>
<proteinExistence type="predicted"/>
<dbReference type="SMART" id="SM00530">
    <property type="entry name" value="HTH_XRE"/>
    <property type="match status" value="1"/>
</dbReference>
<dbReference type="InterPro" id="IPR010982">
    <property type="entry name" value="Lambda_DNA-bd_dom_sf"/>
</dbReference>
<evidence type="ECO:0000259" key="3">
    <source>
        <dbReference type="PROSITE" id="PS50943"/>
    </source>
</evidence>
<evidence type="ECO:0000256" key="1">
    <source>
        <dbReference type="ARBA" id="ARBA00023125"/>
    </source>
</evidence>
<organism evidence="4 5">
    <name type="scientific">Micromonospora polyrhachis</name>
    <dbReference type="NCBI Taxonomy" id="1282883"/>
    <lineage>
        <taxon>Bacteria</taxon>
        <taxon>Bacillati</taxon>
        <taxon>Actinomycetota</taxon>
        <taxon>Actinomycetes</taxon>
        <taxon>Micromonosporales</taxon>
        <taxon>Micromonosporaceae</taxon>
        <taxon>Micromonospora</taxon>
    </lineage>
</organism>
<evidence type="ECO:0000256" key="2">
    <source>
        <dbReference type="SAM" id="MobiDB-lite"/>
    </source>
</evidence>
<dbReference type="GO" id="GO:0005829">
    <property type="term" value="C:cytosol"/>
    <property type="evidence" value="ECO:0007669"/>
    <property type="project" value="TreeGrafter"/>
</dbReference>
<dbReference type="InterPro" id="IPR014710">
    <property type="entry name" value="RmlC-like_jellyroll"/>
</dbReference>
<dbReference type="InterPro" id="IPR011051">
    <property type="entry name" value="RmlC_Cupin_sf"/>
</dbReference>
<dbReference type="InterPro" id="IPR001387">
    <property type="entry name" value="Cro/C1-type_HTH"/>
</dbReference>
<feature type="domain" description="HTH cro/C1-type" evidence="3">
    <location>
        <begin position="36"/>
        <end position="90"/>
    </location>
</feature>
<dbReference type="PANTHER" id="PTHR46797:SF1">
    <property type="entry name" value="METHYLPHOSPHONATE SYNTHASE"/>
    <property type="match status" value="1"/>
</dbReference>
<dbReference type="GO" id="GO:0003700">
    <property type="term" value="F:DNA-binding transcription factor activity"/>
    <property type="evidence" value="ECO:0007669"/>
    <property type="project" value="TreeGrafter"/>
</dbReference>
<dbReference type="Pfam" id="PF01381">
    <property type="entry name" value="HTH_3"/>
    <property type="match status" value="1"/>
</dbReference>
<dbReference type="AlphaFoldDB" id="A0A7W7SPN9"/>
<evidence type="ECO:0000313" key="4">
    <source>
        <dbReference type="EMBL" id="MBB4958659.1"/>
    </source>
</evidence>
<dbReference type="PROSITE" id="PS50943">
    <property type="entry name" value="HTH_CROC1"/>
    <property type="match status" value="1"/>
</dbReference>
<protein>
    <submittedName>
        <fullName evidence="4">Transcriptional regulator with XRE-family HTH domain</fullName>
    </submittedName>
</protein>
<gene>
    <name evidence="4" type="ORF">FHR38_002392</name>
</gene>
<keyword evidence="1" id="KW-0238">DNA-binding</keyword>
<comment type="caution">
    <text evidence="4">The sequence shown here is derived from an EMBL/GenBank/DDBJ whole genome shotgun (WGS) entry which is preliminary data.</text>
</comment>
<dbReference type="CDD" id="cd00093">
    <property type="entry name" value="HTH_XRE"/>
    <property type="match status" value="1"/>
</dbReference>
<keyword evidence="5" id="KW-1185">Reference proteome</keyword>
<dbReference type="Proteomes" id="UP000578819">
    <property type="component" value="Unassembled WGS sequence"/>
</dbReference>